<evidence type="ECO:0000313" key="1">
    <source>
        <dbReference type="EMBL" id="KAJ8666213.1"/>
    </source>
</evidence>
<sequence length="146" mass="16369">MSALKFFKVSSNLCFMSEYGRGGGNVRDDLTIDERERRFLIYQKKVRVEGRLQLNSTLENRLLKVSKDNEMESSKRGKVIARMIASKGWSESFLDRENITFKNLTSESASADLVVAEAWKSQVPGVVDDHPPGNQLNGIKVASDIA</sequence>
<dbReference type="EMBL" id="CM056744">
    <property type="protein sequence ID" value="KAJ8666213.1"/>
    <property type="molecule type" value="Genomic_DNA"/>
</dbReference>
<protein>
    <submittedName>
        <fullName evidence="1">Uncharacterized protein</fullName>
    </submittedName>
</protein>
<comment type="caution">
    <text evidence="1">The sequence shown here is derived from an EMBL/GenBank/DDBJ whole genome shotgun (WGS) entry which is preliminary data.</text>
</comment>
<gene>
    <name evidence="1" type="ORF">QAD02_007875</name>
</gene>
<keyword evidence="2" id="KW-1185">Reference proteome</keyword>
<reference evidence="1" key="1">
    <citation type="submission" date="2023-04" db="EMBL/GenBank/DDBJ databases">
        <title>A chromosome-level genome assembly of the parasitoid wasp Eretmocerus hayati.</title>
        <authorList>
            <person name="Zhong Y."/>
            <person name="Liu S."/>
            <person name="Liu Y."/>
        </authorList>
    </citation>
    <scope>NUCLEOTIDE SEQUENCE</scope>
    <source>
        <strain evidence="1">ZJU_SS_LIU_2023</strain>
    </source>
</reference>
<name>A0ACC2N671_9HYME</name>
<evidence type="ECO:0000313" key="2">
    <source>
        <dbReference type="Proteomes" id="UP001239111"/>
    </source>
</evidence>
<dbReference type="Proteomes" id="UP001239111">
    <property type="component" value="Chromosome 4"/>
</dbReference>
<organism evidence="1 2">
    <name type="scientific">Eretmocerus hayati</name>
    <dbReference type="NCBI Taxonomy" id="131215"/>
    <lineage>
        <taxon>Eukaryota</taxon>
        <taxon>Metazoa</taxon>
        <taxon>Ecdysozoa</taxon>
        <taxon>Arthropoda</taxon>
        <taxon>Hexapoda</taxon>
        <taxon>Insecta</taxon>
        <taxon>Pterygota</taxon>
        <taxon>Neoptera</taxon>
        <taxon>Endopterygota</taxon>
        <taxon>Hymenoptera</taxon>
        <taxon>Apocrita</taxon>
        <taxon>Proctotrupomorpha</taxon>
        <taxon>Chalcidoidea</taxon>
        <taxon>Aphelinidae</taxon>
        <taxon>Aphelininae</taxon>
        <taxon>Eretmocerus</taxon>
    </lineage>
</organism>
<accession>A0ACC2N671</accession>
<proteinExistence type="predicted"/>